<dbReference type="OrthoDB" id="10471051at2759"/>
<keyword evidence="1" id="KW-0929">Antimicrobial</keyword>
<dbReference type="EMBL" id="CAJNOC010000370">
    <property type="protein sequence ID" value="CAF0751447.1"/>
    <property type="molecule type" value="Genomic_DNA"/>
</dbReference>
<protein>
    <recommendedName>
        <fullName evidence="3">Pesticin C-terminal domain-containing protein</fullName>
    </recommendedName>
</protein>
<keyword evidence="2" id="KW-0081">Bacteriolytic enzyme</keyword>
<dbReference type="GO" id="GO:0031640">
    <property type="term" value="P:killing of cells of another organism"/>
    <property type="evidence" value="ECO:0007669"/>
    <property type="project" value="UniProtKB-KW"/>
</dbReference>
<dbReference type="AlphaFoldDB" id="A0A813PE12"/>
<name>A0A813PE12_9BILA</name>
<feature type="domain" description="Pesticin C-terminal" evidence="3">
    <location>
        <begin position="14"/>
        <end position="98"/>
    </location>
</feature>
<dbReference type="GO" id="GO:0003796">
    <property type="term" value="F:lysozyme activity"/>
    <property type="evidence" value="ECO:0007669"/>
    <property type="project" value="InterPro"/>
</dbReference>
<reference evidence="4" key="1">
    <citation type="submission" date="2021-02" db="EMBL/GenBank/DDBJ databases">
        <authorList>
            <person name="Nowell W R."/>
        </authorList>
    </citation>
    <scope>NUCLEOTIDE SEQUENCE</scope>
    <source>
        <strain evidence="4">Ploen Becks lab</strain>
    </source>
</reference>
<evidence type="ECO:0000313" key="5">
    <source>
        <dbReference type="Proteomes" id="UP000663879"/>
    </source>
</evidence>
<gene>
    <name evidence="4" type="ORF">OXX778_LOCUS3938</name>
</gene>
<evidence type="ECO:0000256" key="1">
    <source>
        <dbReference type="ARBA" id="ARBA00022529"/>
    </source>
</evidence>
<proteinExistence type="predicted"/>
<dbReference type="Proteomes" id="UP000663879">
    <property type="component" value="Unassembled WGS sequence"/>
</dbReference>
<dbReference type="Gene3D" id="1.10.530.40">
    <property type="match status" value="1"/>
</dbReference>
<evidence type="ECO:0000256" key="2">
    <source>
        <dbReference type="ARBA" id="ARBA00022638"/>
    </source>
</evidence>
<comment type="caution">
    <text evidence="4">The sequence shown here is derived from an EMBL/GenBank/DDBJ whole genome shotgun (WGS) entry which is preliminary data.</text>
</comment>
<evidence type="ECO:0000259" key="3">
    <source>
        <dbReference type="Pfam" id="PF16754"/>
    </source>
</evidence>
<dbReference type="Pfam" id="PF16754">
    <property type="entry name" value="Pesticin"/>
    <property type="match status" value="1"/>
</dbReference>
<dbReference type="GO" id="GO:0042742">
    <property type="term" value="P:defense response to bacterium"/>
    <property type="evidence" value="ECO:0007669"/>
    <property type="project" value="UniProtKB-KW"/>
</dbReference>
<sequence length="163" mass="18953">MASYFSISIEKAKKNPYEAYVLTNDTYQVKDDTGVRIGPLDLKYVNLDMMKKLGLNPDMIDLLQPYIGVQGQEALDLVKTRPLKLTRDQYETLSSRMKSYNQQLYDSLPESDKKEPIIERLTQLANEEKWPEYLDLNEKFLEAPRIMVRGSLQTAIPFNMNEH</sequence>
<organism evidence="4 5">
    <name type="scientific">Brachionus calyciflorus</name>
    <dbReference type="NCBI Taxonomy" id="104777"/>
    <lineage>
        <taxon>Eukaryota</taxon>
        <taxon>Metazoa</taxon>
        <taxon>Spiralia</taxon>
        <taxon>Gnathifera</taxon>
        <taxon>Rotifera</taxon>
        <taxon>Eurotatoria</taxon>
        <taxon>Monogononta</taxon>
        <taxon>Pseudotrocha</taxon>
        <taxon>Ploima</taxon>
        <taxon>Brachionidae</taxon>
        <taxon>Brachionus</taxon>
    </lineage>
</organism>
<dbReference type="InterPro" id="IPR023347">
    <property type="entry name" value="Lysozyme_dom_sf"/>
</dbReference>
<dbReference type="InterPro" id="IPR031922">
    <property type="entry name" value="Pesticin_C"/>
</dbReference>
<keyword evidence="5" id="KW-1185">Reference proteome</keyword>
<accession>A0A813PE12</accession>
<evidence type="ECO:0000313" key="4">
    <source>
        <dbReference type="EMBL" id="CAF0751447.1"/>
    </source>
</evidence>